<dbReference type="InterPro" id="IPR003235">
    <property type="entry name" value="Nem_insulin-like_b-type"/>
</dbReference>
<name>A0A914Y2C9_9BILA</name>
<evidence type="ECO:0000256" key="6">
    <source>
        <dbReference type="SAM" id="SignalP"/>
    </source>
</evidence>
<keyword evidence="5" id="KW-1015">Disulfide bond</keyword>
<dbReference type="GO" id="GO:0005576">
    <property type="term" value="C:extracellular region"/>
    <property type="evidence" value="ECO:0007669"/>
    <property type="project" value="UniProtKB-SubCell"/>
</dbReference>
<dbReference type="Pfam" id="PF03488">
    <property type="entry name" value="Ins_beta"/>
    <property type="match status" value="1"/>
</dbReference>
<dbReference type="InterPro" id="IPR036438">
    <property type="entry name" value="Insulin-like_sf"/>
</dbReference>
<dbReference type="GO" id="GO:0005179">
    <property type="term" value="F:hormone activity"/>
    <property type="evidence" value="ECO:0007669"/>
    <property type="project" value="InterPro"/>
</dbReference>
<dbReference type="Proteomes" id="UP000887577">
    <property type="component" value="Unplaced"/>
</dbReference>
<reference evidence="8" key="1">
    <citation type="submission" date="2022-11" db="UniProtKB">
        <authorList>
            <consortium name="WormBaseParasite"/>
        </authorList>
    </citation>
    <scope>IDENTIFICATION</scope>
</reference>
<feature type="chain" id="PRO_5038023017" evidence="6">
    <location>
        <begin position="22"/>
        <end position="117"/>
    </location>
</feature>
<feature type="signal peptide" evidence="6">
    <location>
        <begin position="1"/>
        <end position="21"/>
    </location>
</feature>
<dbReference type="AlphaFoldDB" id="A0A914Y2C9"/>
<evidence type="ECO:0000256" key="3">
    <source>
        <dbReference type="ARBA" id="ARBA00022525"/>
    </source>
</evidence>
<evidence type="ECO:0000256" key="4">
    <source>
        <dbReference type="ARBA" id="ARBA00022729"/>
    </source>
</evidence>
<keyword evidence="7" id="KW-1185">Reference proteome</keyword>
<organism evidence="7 8">
    <name type="scientific">Panagrolaimus superbus</name>
    <dbReference type="NCBI Taxonomy" id="310955"/>
    <lineage>
        <taxon>Eukaryota</taxon>
        <taxon>Metazoa</taxon>
        <taxon>Ecdysozoa</taxon>
        <taxon>Nematoda</taxon>
        <taxon>Chromadorea</taxon>
        <taxon>Rhabditida</taxon>
        <taxon>Tylenchina</taxon>
        <taxon>Panagrolaimomorpha</taxon>
        <taxon>Panagrolaimoidea</taxon>
        <taxon>Panagrolaimidae</taxon>
        <taxon>Panagrolaimus</taxon>
    </lineage>
</organism>
<protein>
    <submittedName>
        <fullName evidence="8">Insulin-like domain-containing protein</fullName>
    </submittedName>
</protein>
<comment type="similarity">
    <text evidence="2">Belongs to the insulin family.</text>
</comment>
<sequence>MKALIFAALFFTAFILIVVNGYETKNDLVLNTWMNEMNKPVEKSNDHIRPKRKIAGHWCGKLLHIKIADALQSCGRTLPLKFKRSLNDDKNNYNSDNIVVKCCQKGCTMDELKHFYC</sequence>
<evidence type="ECO:0000313" key="7">
    <source>
        <dbReference type="Proteomes" id="UP000887577"/>
    </source>
</evidence>
<evidence type="ECO:0000313" key="8">
    <source>
        <dbReference type="WBParaSite" id="PSU_v2.g12937.t1"/>
    </source>
</evidence>
<dbReference type="WBParaSite" id="PSU_v2.g12937.t1">
    <property type="protein sequence ID" value="PSU_v2.g12937.t1"/>
    <property type="gene ID" value="PSU_v2.g12937"/>
</dbReference>
<accession>A0A914Y2C9</accession>
<keyword evidence="3" id="KW-0964">Secreted</keyword>
<evidence type="ECO:0000256" key="1">
    <source>
        <dbReference type="ARBA" id="ARBA00004613"/>
    </source>
</evidence>
<keyword evidence="4 6" id="KW-0732">Signal</keyword>
<comment type="subcellular location">
    <subcellularLocation>
        <location evidence="1">Secreted</location>
    </subcellularLocation>
</comment>
<evidence type="ECO:0000256" key="5">
    <source>
        <dbReference type="ARBA" id="ARBA00023157"/>
    </source>
</evidence>
<evidence type="ECO:0000256" key="2">
    <source>
        <dbReference type="ARBA" id="ARBA00009034"/>
    </source>
</evidence>
<dbReference type="SUPFAM" id="SSF56994">
    <property type="entry name" value="Insulin-like"/>
    <property type="match status" value="1"/>
</dbReference>
<proteinExistence type="inferred from homology"/>
<dbReference type="Gene3D" id="1.10.100.10">
    <property type="entry name" value="Insulin-like"/>
    <property type="match status" value="1"/>
</dbReference>